<accession>A0A067SYQ7</accession>
<evidence type="ECO:0000313" key="7">
    <source>
        <dbReference type="Proteomes" id="UP000027222"/>
    </source>
</evidence>
<evidence type="ECO:0000256" key="2">
    <source>
        <dbReference type="ARBA" id="ARBA00022797"/>
    </source>
</evidence>
<dbReference type="Gene3D" id="3.40.50.1820">
    <property type="entry name" value="alpha/beta hydrolase"/>
    <property type="match status" value="1"/>
</dbReference>
<dbReference type="PIRSF" id="PIRSF001112">
    <property type="entry name" value="Epoxide_hydrolase"/>
    <property type="match status" value="1"/>
</dbReference>
<dbReference type="SUPFAM" id="SSF53474">
    <property type="entry name" value="alpha/beta-Hydrolases"/>
    <property type="match status" value="1"/>
</dbReference>
<dbReference type="PANTHER" id="PTHR21661">
    <property type="entry name" value="EPOXIDE HYDROLASE 1-RELATED"/>
    <property type="match status" value="1"/>
</dbReference>
<dbReference type="PANTHER" id="PTHR21661:SF35">
    <property type="entry name" value="EPOXIDE HYDROLASE"/>
    <property type="match status" value="1"/>
</dbReference>
<dbReference type="InterPro" id="IPR016292">
    <property type="entry name" value="Epoxide_hydrolase"/>
</dbReference>
<proteinExistence type="inferred from homology"/>
<dbReference type="InterPro" id="IPR029058">
    <property type="entry name" value="AB_hydrolase_fold"/>
</dbReference>
<feature type="active site" description="Nucleophile" evidence="4">
    <location>
        <position position="184"/>
    </location>
</feature>
<organism evidence="6 7">
    <name type="scientific">Galerina marginata (strain CBS 339.88)</name>
    <dbReference type="NCBI Taxonomy" id="685588"/>
    <lineage>
        <taxon>Eukaryota</taxon>
        <taxon>Fungi</taxon>
        <taxon>Dikarya</taxon>
        <taxon>Basidiomycota</taxon>
        <taxon>Agaricomycotina</taxon>
        <taxon>Agaricomycetes</taxon>
        <taxon>Agaricomycetidae</taxon>
        <taxon>Agaricales</taxon>
        <taxon>Agaricineae</taxon>
        <taxon>Strophariaceae</taxon>
        <taxon>Galerina</taxon>
    </lineage>
</organism>
<feature type="domain" description="Epoxide hydrolase N-terminal" evidence="5">
    <location>
        <begin position="6"/>
        <end position="119"/>
    </location>
</feature>
<keyword evidence="2" id="KW-0058">Aromatic hydrocarbons catabolism</keyword>
<dbReference type="EMBL" id="KL142381">
    <property type="protein sequence ID" value="KDR75212.1"/>
    <property type="molecule type" value="Genomic_DNA"/>
</dbReference>
<dbReference type="STRING" id="685588.A0A067SYQ7"/>
<feature type="active site" description="Proton donor" evidence="4">
    <location>
        <position position="316"/>
    </location>
</feature>
<dbReference type="OrthoDB" id="7130006at2759"/>
<evidence type="ECO:0000256" key="1">
    <source>
        <dbReference type="ARBA" id="ARBA00010088"/>
    </source>
</evidence>
<dbReference type="PRINTS" id="PR00412">
    <property type="entry name" value="EPOXHYDRLASE"/>
</dbReference>
<comment type="similarity">
    <text evidence="1">Belongs to the peptidase S33 family.</text>
</comment>
<keyword evidence="7" id="KW-1185">Reference proteome</keyword>
<dbReference type="GO" id="GO:0004301">
    <property type="term" value="F:epoxide hydrolase activity"/>
    <property type="evidence" value="ECO:0007669"/>
    <property type="project" value="TreeGrafter"/>
</dbReference>
<sequence length="409" mass="46712">MNEAQPQPFSIDVSSETLDWITQRVQNAHVVPDVKQAEGKEWADGVPSSIINELVEYWKTSYDWRKVEARLNSTYKMFTLDIPEGDEMIKLHFVHHRSDRPGAIPLLFAHGWPGNFTEVENLLSLTEPEDPTQQAFHIIAPTIPGFVFSSPPKSAGFSIPRIGSVYHQLMLKLGYSKYIGQGGDWGSMILRSMALSYPDHCVGIHLNMIMGLPPSPMKNPLTLLWLVLRWFSPEEKKRLARMQWWMKEESGYSRIQGTKPQTLSYGLFDSPVGMLAWIREKLESLVQPGYIWDKDLVITWTMFYLLSGSTWHARIYKEAIPSLRHQVLEKRISAKVPFGASCFPYDVGYIPIWWAKATVAENIVLWKEHSTGGHFPSVECADVLREDICEFYGSLPEGTRRLLKGEAKL</sequence>
<evidence type="ECO:0000256" key="3">
    <source>
        <dbReference type="ARBA" id="ARBA00022801"/>
    </source>
</evidence>
<dbReference type="Proteomes" id="UP000027222">
    <property type="component" value="Unassembled WGS sequence"/>
</dbReference>
<reference evidence="7" key="1">
    <citation type="journal article" date="2014" name="Proc. Natl. Acad. Sci. U.S.A.">
        <title>Extensive sampling of basidiomycete genomes demonstrates inadequacy of the white-rot/brown-rot paradigm for wood decay fungi.</title>
        <authorList>
            <person name="Riley R."/>
            <person name="Salamov A.A."/>
            <person name="Brown D.W."/>
            <person name="Nagy L.G."/>
            <person name="Floudas D."/>
            <person name="Held B.W."/>
            <person name="Levasseur A."/>
            <person name="Lombard V."/>
            <person name="Morin E."/>
            <person name="Otillar R."/>
            <person name="Lindquist E.A."/>
            <person name="Sun H."/>
            <person name="LaButti K.M."/>
            <person name="Schmutz J."/>
            <person name="Jabbour D."/>
            <person name="Luo H."/>
            <person name="Baker S.E."/>
            <person name="Pisabarro A.G."/>
            <person name="Walton J.D."/>
            <person name="Blanchette R.A."/>
            <person name="Henrissat B."/>
            <person name="Martin F."/>
            <person name="Cullen D."/>
            <person name="Hibbett D.S."/>
            <person name="Grigoriev I.V."/>
        </authorList>
    </citation>
    <scope>NUCLEOTIDE SEQUENCE [LARGE SCALE GENOMIC DNA]</scope>
    <source>
        <strain evidence="7">CBS 339.88</strain>
    </source>
</reference>
<dbReference type="GO" id="GO:0097176">
    <property type="term" value="P:epoxide metabolic process"/>
    <property type="evidence" value="ECO:0007669"/>
    <property type="project" value="TreeGrafter"/>
</dbReference>
<keyword evidence="3" id="KW-0378">Hydrolase</keyword>
<dbReference type="Pfam" id="PF06441">
    <property type="entry name" value="EHN"/>
    <property type="match status" value="1"/>
</dbReference>
<gene>
    <name evidence="6" type="ORF">GALMADRAFT_140743</name>
</gene>
<evidence type="ECO:0000313" key="6">
    <source>
        <dbReference type="EMBL" id="KDR75212.1"/>
    </source>
</evidence>
<feature type="active site" description="Proton donor" evidence="4">
    <location>
        <position position="374"/>
    </location>
</feature>
<dbReference type="HOGENOM" id="CLU_019414_0_2_1"/>
<name>A0A067SYQ7_GALM3</name>
<evidence type="ECO:0000259" key="5">
    <source>
        <dbReference type="Pfam" id="PF06441"/>
    </source>
</evidence>
<evidence type="ECO:0000256" key="4">
    <source>
        <dbReference type="PIRSR" id="PIRSR001112-1"/>
    </source>
</evidence>
<dbReference type="AlphaFoldDB" id="A0A067SYQ7"/>
<dbReference type="InterPro" id="IPR000639">
    <property type="entry name" value="Epox_hydrolase-like"/>
</dbReference>
<protein>
    <recommendedName>
        <fullName evidence="5">Epoxide hydrolase N-terminal domain-containing protein</fullName>
    </recommendedName>
</protein>
<dbReference type="InterPro" id="IPR010497">
    <property type="entry name" value="Epoxide_hydro_N"/>
</dbReference>